<sequence>MSQESSSRRETSLAGYRTLALWIWVIIFSSSFHLFLYFYFYYSNASTTSQQPSAISDAGHITQRNNHMLEHLTIQLPGLLSYFPFACRIAAFILFAPFGLCIILDIIAYAIARTLHLSITQRRVPRSPPIISKEILSSDIISSAEVSEEESVSDN</sequence>
<reference evidence="2 3" key="1">
    <citation type="submission" date="2013-07" db="EMBL/GenBank/DDBJ databases">
        <title>The Genome Sequence of Kwoniella mangroviensis CBS10435.</title>
        <authorList>
            <consortium name="The Broad Institute Genome Sequencing Platform"/>
            <person name="Cuomo C."/>
            <person name="Litvintseva A."/>
            <person name="Chen Y."/>
            <person name="Heitman J."/>
            <person name="Sun S."/>
            <person name="Springer D."/>
            <person name="Dromer F."/>
            <person name="Young S.K."/>
            <person name="Zeng Q."/>
            <person name="Gargeya S."/>
            <person name="Fitzgerald M."/>
            <person name="Abouelleil A."/>
            <person name="Alvarado L."/>
            <person name="Berlin A.M."/>
            <person name="Chapman S.B."/>
            <person name="Dewar J."/>
            <person name="Goldberg J."/>
            <person name="Griggs A."/>
            <person name="Gujja S."/>
            <person name="Hansen M."/>
            <person name="Howarth C."/>
            <person name="Imamovic A."/>
            <person name="Larimer J."/>
            <person name="McCowan C."/>
            <person name="Murphy C."/>
            <person name="Pearson M."/>
            <person name="Priest M."/>
            <person name="Roberts A."/>
            <person name="Saif S."/>
            <person name="Shea T."/>
            <person name="Sykes S."/>
            <person name="Wortman J."/>
            <person name="Nusbaum C."/>
            <person name="Birren B."/>
        </authorList>
    </citation>
    <scope>NUCLEOTIDE SEQUENCE [LARGE SCALE GENOMIC DNA]</scope>
    <source>
        <strain evidence="2 3">CBS 10435</strain>
    </source>
</reference>
<evidence type="ECO:0000313" key="3">
    <source>
        <dbReference type="Proteomes" id="UP000092583"/>
    </source>
</evidence>
<organism evidence="2 3">
    <name type="scientific">Kwoniella mangroviensis CBS 10435</name>
    <dbReference type="NCBI Taxonomy" id="1331196"/>
    <lineage>
        <taxon>Eukaryota</taxon>
        <taxon>Fungi</taxon>
        <taxon>Dikarya</taxon>
        <taxon>Basidiomycota</taxon>
        <taxon>Agaricomycotina</taxon>
        <taxon>Tremellomycetes</taxon>
        <taxon>Tremellales</taxon>
        <taxon>Cryptococcaceae</taxon>
        <taxon>Kwoniella</taxon>
    </lineage>
</organism>
<keyword evidence="1" id="KW-1133">Transmembrane helix</keyword>
<protein>
    <submittedName>
        <fullName evidence="2">Uncharacterized protein</fullName>
    </submittedName>
</protein>
<keyword evidence="1" id="KW-0472">Membrane</keyword>
<dbReference type="AlphaFoldDB" id="A0A1B9J211"/>
<keyword evidence="1" id="KW-0812">Transmembrane</keyword>
<evidence type="ECO:0000256" key="1">
    <source>
        <dbReference type="SAM" id="Phobius"/>
    </source>
</evidence>
<name>A0A1B9J211_9TREE</name>
<accession>A0A1B9J211</accession>
<evidence type="ECO:0000313" key="2">
    <source>
        <dbReference type="EMBL" id="OCF61694.1"/>
    </source>
</evidence>
<reference evidence="3" key="2">
    <citation type="submission" date="2013-12" db="EMBL/GenBank/DDBJ databases">
        <title>Evolution of pathogenesis and genome organization in the Tremellales.</title>
        <authorList>
            <person name="Cuomo C."/>
            <person name="Litvintseva A."/>
            <person name="Heitman J."/>
            <person name="Chen Y."/>
            <person name="Sun S."/>
            <person name="Springer D."/>
            <person name="Dromer F."/>
            <person name="Young S."/>
            <person name="Zeng Q."/>
            <person name="Chapman S."/>
            <person name="Gujja S."/>
            <person name="Saif S."/>
            <person name="Birren B."/>
        </authorList>
    </citation>
    <scope>NUCLEOTIDE SEQUENCE [LARGE SCALE GENOMIC DNA]</scope>
    <source>
        <strain evidence="3">CBS 10435</strain>
    </source>
</reference>
<keyword evidence="3" id="KW-1185">Reference proteome</keyword>
<dbReference type="Proteomes" id="UP000092583">
    <property type="component" value="Unassembled WGS sequence"/>
</dbReference>
<feature type="transmembrane region" description="Helical" evidence="1">
    <location>
        <begin position="89"/>
        <end position="112"/>
    </location>
</feature>
<dbReference type="EMBL" id="KI669459">
    <property type="protein sequence ID" value="OCF61694.1"/>
    <property type="molecule type" value="Genomic_DNA"/>
</dbReference>
<feature type="transmembrane region" description="Helical" evidence="1">
    <location>
        <begin position="21"/>
        <end position="42"/>
    </location>
</feature>
<gene>
    <name evidence="2" type="ORF">L486_01352</name>
</gene>
<proteinExistence type="predicted"/>
<dbReference type="OrthoDB" id="2591446at2759"/>